<keyword evidence="2" id="KW-0749">Sporulation</keyword>
<proteinExistence type="predicted"/>
<evidence type="ECO:0000313" key="4">
    <source>
        <dbReference type="Proteomes" id="UP000288758"/>
    </source>
</evidence>
<dbReference type="Proteomes" id="UP000288758">
    <property type="component" value="Chromosome"/>
</dbReference>
<dbReference type="GO" id="GO:0030435">
    <property type="term" value="P:sporulation resulting in formation of a cellular spore"/>
    <property type="evidence" value="ECO:0007669"/>
    <property type="project" value="UniProtKB-KW"/>
</dbReference>
<dbReference type="RefSeq" id="WP_128795251.1">
    <property type="nucleotide sequence ID" value="NZ_CP034669.1"/>
</dbReference>
<accession>A0A410RMF1</accession>
<sequence>MPKKKKKTGVGQAGGVDWMAGLGPDYDKAYEKGLRKAAERLTDTVAFGGTDTPRGYNKTYWKTGKDRDGDEILILHFGTPAAAVLDILNSPKKWTLDCIEFIQVLRWCAQYHALGQEAFNKLGGINSFKLSYHETTGLRGRQLYLRSRKRDAFDCVDAMTNRKTPSGVILSTTAQEDEFLKSVPIGSRVMWSDSHPDAADTDFENENTLKIGPDEYVAHPFGILSAQELREEMATPEDEDEDDVDEAKRDAYIRRNLFIKEIEWYARS</sequence>
<gene>
    <name evidence="3" type="ORF">EJ065_1429</name>
</gene>
<dbReference type="InterPro" id="IPR020916">
    <property type="entry name" value="Gln_gamma-glutamylTfrase_bac"/>
</dbReference>
<evidence type="ECO:0000256" key="1">
    <source>
        <dbReference type="ARBA" id="ARBA00022679"/>
    </source>
</evidence>
<dbReference type="EMBL" id="CP034669">
    <property type="protein sequence ID" value="QAT83031.1"/>
    <property type="molecule type" value="Genomic_DNA"/>
</dbReference>
<evidence type="ECO:0000256" key="2">
    <source>
        <dbReference type="ARBA" id="ARBA00022969"/>
    </source>
</evidence>
<keyword evidence="1" id="KW-0808">Transferase</keyword>
<protein>
    <submittedName>
        <fullName evidence="3">Uncharacterized protein</fullName>
    </submittedName>
</protein>
<dbReference type="AlphaFoldDB" id="A0A410RMF1"/>
<dbReference type="GO" id="GO:0003810">
    <property type="term" value="F:protein-glutamine gamma-glutamyltransferase activity"/>
    <property type="evidence" value="ECO:0007669"/>
    <property type="project" value="InterPro"/>
</dbReference>
<name>A0A410RMF1_CORCK</name>
<reference evidence="3 4" key="1">
    <citation type="submission" date="2018-12" db="EMBL/GenBank/DDBJ databases">
        <title>Complete Genome Sequence of the Corallopyronin A producing Myxobacterium Corallococcus coralloides B035.</title>
        <authorList>
            <person name="Bouhired S.M."/>
            <person name="Rupp O."/>
            <person name="Blom J."/>
            <person name="Schaeberle T.F."/>
            <person name="Kehraus S."/>
            <person name="Schiefer A."/>
            <person name="Pfarr K."/>
            <person name="Goesmann A."/>
            <person name="Hoerauf A."/>
            <person name="Koenig G.M."/>
        </authorList>
    </citation>
    <scope>NUCLEOTIDE SEQUENCE [LARGE SCALE GENOMIC DNA]</scope>
    <source>
        <strain evidence="3 4">B035</strain>
    </source>
</reference>
<organism evidence="3 4">
    <name type="scientific">Corallococcus coralloides</name>
    <name type="common">Myxococcus coralloides</name>
    <dbReference type="NCBI Taxonomy" id="184914"/>
    <lineage>
        <taxon>Bacteria</taxon>
        <taxon>Pseudomonadati</taxon>
        <taxon>Myxococcota</taxon>
        <taxon>Myxococcia</taxon>
        <taxon>Myxococcales</taxon>
        <taxon>Cystobacterineae</taxon>
        <taxon>Myxococcaceae</taxon>
        <taxon>Corallococcus</taxon>
    </lineage>
</organism>
<evidence type="ECO:0000313" key="3">
    <source>
        <dbReference type="EMBL" id="QAT83031.1"/>
    </source>
</evidence>
<dbReference type="Pfam" id="PF20085">
    <property type="entry name" value="TGL"/>
    <property type="match status" value="1"/>
</dbReference>